<dbReference type="GO" id="GO:0016926">
    <property type="term" value="P:protein desumoylation"/>
    <property type="evidence" value="ECO:0007669"/>
    <property type="project" value="TreeGrafter"/>
</dbReference>
<dbReference type="GO" id="GO:0005737">
    <property type="term" value="C:cytoplasm"/>
    <property type="evidence" value="ECO:0007669"/>
    <property type="project" value="TreeGrafter"/>
</dbReference>
<keyword evidence="2" id="KW-0597">Phosphoprotein</keyword>
<name>A0A673YIE0_SALTR</name>
<dbReference type="Proteomes" id="UP000472277">
    <property type="component" value="Chromosome 24"/>
</dbReference>
<dbReference type="OMA" id="NDEWTNQ"/>
<dbReference type="PANTHER" id="PTHR46896:SF2">
    <property type="entry name" value="SENTRIN-SPECIFIC PROTEASE 7"/>
    <property type="match status" value="1"/>
</dbReference>
<keyword evidence="4" id="KW-0833">Ubl conjugation pathway</keyword>
<dbReference type="AlphaFoldDB" id="A0A673YIE0"/>
<dbReference type="PROSITE" id="PS50600">
    <property type="entry name" value="ULP_PROTEASE"/>
    <property type="match status" value="1"/>
</dbReference>
<evidence type="ECO:0000256" key="5">
    <source>
        <dbReference type="ARBA" id="ARBA00022801"/>
    </source>
</evidence>
<evidence type="ECO:0000256" key="1">
    <source>
        <dbReference type="ARBA" id="ARBA00005234"/>
    </source>
</evidence>
<evidence type="ECO:0000313" key="9">
    <source>
        <dbReference type="Proteomes" id="UP000472277"/>
    </source>
</evidence>
<feature type="region of interest" description="Disordered" evidence="6">
    <location>
        <begin position="132"/>
        <end position="176"/>
    </location>
</feature>
<dbReference type="GO" id="GO:0005634">
    <property type="term" value="C:nucleus"/>
    <property type="evidence" value="ECO:0007669"/>
    <property type="project" value="TreeGrafter"/>
</dbReference>
<reference evidence="8" key="1">
    <citation type="submission" date="2025-08" db="UniProtKB">
        <authorList>
            <consortium name="Ensembl"/>
        </authorList>
    </citation>
    <scope>IDENTIFICATION</scope>
</reference>
<reference evidence="8" key="2">
    <citation type="submission" date="2025-09" db="UniProtKB">
        <authorList>
            <consortium name="Ensembl"/>
        </authorList>
    </citation>
    <scope>IDENTIFICATION</scope>
</reference>
<evidence type="ECO:0000256" key="4">
    <source>
        <dbReference type="ARBA" id="ARBA00022786"/>
    </source>
</evidence>
<comment type="similarity">
    <text evidence="1">Belongs to the peptidase C48 family.</text>
</comment>
<organism evidence="8 9">
    <name type="scientific">Salmo trutta</name>
    <name type="common">Brown trout</name>
    <dbReference type="NCBI Taxonomy" id="8032"/>
    <lineage>
        <taxon>Eukaryota</taxon>
        <taxon>Metazoa</taxon>
        <taxon>Chordata</taxon>
        <taxon>Craniata</taxon>
        <taxon>Vertebrata</taxon>
        <taxon>Euteleostomi</taxon>
        <taxon>Actinopterygii</taxon>
        <taxon>Neopterygii</taxon>
        <taxon>Teleostei</taxon>
        <taxon>Protacanthopterygii</taxon>
        <taxon>Salmoniformes</taxon>
        <taxon>Salmonidae</taxon>
        <taxon>Salmoninae</taxon>
        <taxon>Salmo</taxon>
    </lineage>
</organism>
<dbReference type="Pfam" id="PF02902">
    <property type="entry name" value="Peptidase_C48"/>
    <property type="match status" value="1"/>
</dbReference>
<dbReference type="PANTHER" id="PTHR46896">
    <property type="entry name" value="SENTRIN-SPECIFIC PROTEASE"/>
    <property type="match status" value="1"/>
</dbReference>
<dbReference type="Ensembl" id="ENSSTUT00000035956.1">
    <property type="protein sequence ID" value="ENSSTUP00000034406.1"/>
    <property type="gene ID" value="ENSSTUG00000014689.1"/>
</dbReference>
<evidence type="ECO:0000256" key="3">
    <source>
        <dbReference type="ARBA" id="ARBA00022670"/>
    </source>
</evidence>
<dbReference type="GO" id="GO:0070139">
    <property type="term" value="F:SUMO-specific endopeptidase activity"/>
    <property type="evidence" value="ECO:0007669"/>
    <property type="project" value="TreeGrafter"/>
</dbReference>
<sequence>GLIQFPPPPSKGGIAVTTEDLECLDNGQFLNDVIIDFYLKYLLLERVLQDVADRSHVFSSFFYKQLTRRDNASEDSTSVSAQRRRHQRVKTWTRHVDIFKKDFLFVPVNQEAHWYLVVICFPGLEQCEEGSSPASLRGTGGEKPDEAQAEEEASGYKKLNGISEVTPESTSTDNQDKRTVTGMCVLSPLILSLRIETICKRPCILLMDSLKFSLHERVFKLLREYLQSEWELRRGSVREFSSEQMQGSHCKVPLQDNSSDCGLYLLQYVESFLQDPVVHFELPLCLERWFPRQQVRRKRDEIRDLVLHLYRHQRGTVGMDTSDGVS</sequence>
<accession>A0A673YIE0</accession>
<evidence type="ECO:0000256" key="6">
    <source>
        <dbReference type="SAM" id="MobiDB-lite"/>
    </source>
</evidence>
<evidence type="ECO:0000256" key="2">
    <source>
        <dbReference type="ARBA" id="ARBA00022553"/>
    </source>
</evidence>
<dbReference type="SUPFAM" id="SSF54001">
    <property type="entry name" value="Cysteine proteinases"/>
    <property type="match status" value="1"/>
</dbReference>
<dbReference type="InParanoid" id="A0A673YIE0"/>
<keyword evidence="9" id="KW-1185">Reference proteome</keyword>
<keyword evidence="5" id="KW-0378">Hydrolase</keyword>
<dbReference type="InterPro" id="IPR038765">
    <property type="entry name" value="Papain-like_cys_pep_sf"/>
</dbReference>
<protein>
    <recommendedName>
        <fullName evidence="7">Ubiquitin-like protease family profile domain-containing protein</fullName>
    </recommendedName>
</protein>
<dbReference type="Gene3D" id="3.40.395.10">
    <property type="entry name" value="Adenoviral Proteinase, Chain A"/>
    <property type="match status" value="1"/>
</dbReference>
<dbReference type="InterPro" id="IPR051947">
    <property type="entry name" value="Sentrin-specific_protease"/>
</dbReference>
<evidence type="ECO:0000259" key="7">
    <source>
        <dbReference type="PROSITE" id="PS50600"/>
    </source>
</evidence>
<feature type="domain" description="Ubiquitin-like protease family profile" evidence="7">
    <location>
        <begin position="14"/>
        <end position="272"/>
    </location>
</feature>
<keyword evidence="3" id="KW-0645">Protease</keyword>
<dbReference type="InterPro" id="IPR003653">
    <property type="entry name" value="Peptidase_C48_C"/>
</dbReference>
<evidence type="ECO:0000313" key="8">
    <source>
        <dbReference type="Ensembl" id="ENSSTUP00000034406.1"/>
    </source>
</evidence>
<dbReference type="GO" id="GO:0006508">
    <property type="term" value="P:proteolysis"/>
    <property type="evidence" value="ECO:0007669"/>
    <property type="project" value="UniProtKB-KW"/>
</dbReference>
<proteinExistence type="inferred from homology"/>
<dbReference type="GeneTree" id="ENSGT00940000157308"/>